<dbReference type="GO" id="GO:0016887">
    <property type="term" value="F:ATP hydrolysis activity"/>
    <property type="evidence" value="ECO:0007669"/>
    <property type="project" value="InterPro"/>
</dbReference>
<evidence type="ECO:0000256" key="1">
    <source>
        <dbReference type="ARBA" id="ARBA00004651"/>
    </source>
</evidence>
<feature type="domain" description="ABC transporter" evidence="11">
    <location>
        <begin position="317"/>
        <end position="559"/>
    </location>
</feature>
<dbReference type="InterPro" id="IPR036640">
    <property type="entry name" value="ABC1_TM_sf"/>
</dbReference>
<dbReference type="EMBL" id="ABLC01000036">
    <property type="protein sequence ID" value="EDT04459.1"/>
    <property type="molecule type" value="Genomic_DNA"/>
</dbReference>
<dbReference type="Gene3D" id="1.20.1560.10">
    <property type="entry name" value="ABC transporter type 1, transmembrane domain"/>
    <property type="match status" value="1"/>
</dbReference>
<name>B1FD83_9BURK</name>
<comment type="caution">
    <text evidence="13">The sequence shown here is derived from an EMBL/GenBank/DDBJ whole genome shotgun (WGS) entry which is preliminary data.</text>
</comment>
<keyword evidence="3" id="KW-0997">Cell inner membrane</keyword>
<dbReference type="GO" id="GO:0005524">
    <property type="term" value="F:ATP binding"/>
    <property type="evidence" value="ECO:0007669"/>
    <property type="project" value="UniProtKB-KW"/>
</dbReference>
<feature type="compositionally biased region" description="Polar residues" evidence="9">
    <location>
        <begin position="554"/>
        <end position="563"/>
    </location>
</feature>
<dbReference type="SUPFAM" id="SSF90123">
    <property type="entry name" value="ABC transporter transmembrane region"/>
    <property type="match status" value="1"/>
</dbReference>
<protein>
    <submittedName>
        <fullName evidence="13">Type I secretion system ATPase</fullName>
    </submittedName>
</protein>
<keyword evidence="8 10" id="KW-0472">Membrane</keyword>
<dbReference type="PROSITE" id="PS50929">
    <property type="entry name" value="ABC_TM1F"/>
    <property type="match status" value="1"/>
</dbReference>
<dbReference type="Proteomes" id="UP000005463">
    <property type="component" value="Unassembled WGS sequence"/>
</dbReference>
<accession>B1FD83</accession>
<feature type="region of interest" description="Disordered" evidence="9">
    <location>
        <begin position="542"/>
        <end position="567"/>
    </location>
</feature>
<gene>
    <name evidence="13" type="ORF">BamIOP4010DRAFT_1992</name>
</gene>
<dbReference type="InterPro" id="IPR003593">
    <property type="entry name" value="AAA+_ATPase"/>
</dbReference>
<comment type="subcellular location">
    <subcellularLocation>
        <location evidence="1">Cell membrane</location>
        <topology evidence="1">Multi-pass membrane protein</topology>
    </subcellularLocation>
</comment>
<dbReference type="Gene3D" id="3.40.50.300">
    <property type="entry name" value="P-loop containing nucleotide triphosphate hydrolases"/>
    <property type="match status" value="1"/>
</dbReference>
<keyword evidence="7 10" id="KW-1133">Transmembrane helix</keyword>
<dbReference type="InterPro" id="IPR039421">
    <property type="entry name" value="Type_1_exporter"/>
</dbReference>
<keyword evidence="2" id="KW-1003">Cell membrane</keyword>
<dbReference type="RefSeq" id="WP_006751190.1">
    <property type="nucleotide sequence ID" value="NZ_ABLC01000036.1"/>
</dbReference>
<feature type="transmembrane region" description="Helical" evidence="10">
    <location>
        <begin position="9"/>
        <end position="31"/>
    </location>
</feature>
<evidence type="ECO:0000256" key="7">
    <source>
        <dbReference type="ARBA" id="ARBA00022989"/>
    </source>
</evidence>
<evidence type="ECO:0000256" key="6">
    <source>
        <dbReference type="ARBA" id="ARBA00022840"/>
    </source>
</evidence>
<evidence type="ECO:0000256" key="4">
    <source>
        <dbReference type="ARBA" id="ARBA00022692"/>
    </source>
</evidence>
<sequence>MHQLIRRHLLIAAAFGIASNLLLLMPTIYLLQVYDRVLPSQSIQTLLMLMAFMAIAIGMNLGVDIARSRILSDLGVQIGNRVERLALQAQISAHAHRAPSRAIASQGDINTLRAFLAGSGVIAFFDAPWLVVYVVVIGLFHWALALIAVISALLLIGVALVNDRVTRKGIESYLARQREGDSCYQQIIRNAEVMTVLGMVDNLVSAWDARKRDYIAAQRNVSDRSAFYRDVTKGLRQAIQVIMMAAGAWLVISGHATPGVMLATTILLGKALAPIEQLIGNWKQAGELREAWPRLDALLAAQSEAEPIALPPPTGEIRVEQIAFSVPSRTPGLGRLLLRGINFTLAAGQTLVITGPSASGKSTLLRVIAGLWRPQAGTVRLDGADVAQWPRQSLGRYLGYVPQDVELFAGTVAENIARTAKPLPLDSVAIVQAAQRAGVHEMILNLPDGYETLIGDAGELLSGGQRQRIALARALYGEPAVLLLDEPNASLDTLGEAVLDRILRQLKADGVTIIAVTHRPSLLALADRILRLRDGQMEQLEMPPEPQQADCGQHSGTGQTDDTSGMPLGIDLAALQAGRSSLQAAKVPTVEPAMEGNR</sequence>
<dbReference type="Pfam" id="PF00664">
    <property type="entry name" value="ABC_membrane"/>
    <property type="match status" value="1"/>
</dbReference>
<evidence type="ECO:0000259" key="11">
    <source>
        <dbReference type="PROSITE" id="PS50893"/>
    </source>
</evidence>
<dbReference type="InterPro" id="IPR011527">
    <property type="entry name" value="ABC1_TM_dom"/>
</dbReference>
<dbReference type="PROSITE" id="PS00211">
    <property type="entry name" value="ABC_TRANSPORTER_1"/>
    <property type="match status" value="1"/>
</dbReference>
<dbReference type="NCBIfam" id="TIGR01842">
    <property type="entry name" value="type_I_sec_PrtD"/>
    <property type="match status" value="1"/>
</dbReference>
<dbReference type="InterPro" id="IPR003439">
    <property type="entry name" value="ABC_transporter-like_ATP-bd"/>
</dbReference>
<organism evidence="13 14">
    <name type="scientific">Burkholderia ambifaria IOP40-10</name>
    <dbReference type="NCBI Taxonomy" id="396596"/>
    <lineage>
        <taxon>Bacteria</taxon>
        <taxon>Pseudomonadati</taxon>
        <taxon>Pseudomonadota</taxon>
        <taxon>Betaproteobacteria</taxon>
        <taxon>Burkholderiales</taxon>
        <taxon>Burkholderiaceae</taxon>
        <taxon>Burkholderia</taxon>
        <taxon>Burkholderia cepacia complex</taxon>
    </lineage>
</organism>
<reference evidence="13 14" key="1">
    <citation type="submission" date="2008-03" db="EMBL/GenBank/DDBJ databases">
        <title>Sequencing of the draft genome and assembly of Burkholderia ambifaria IOP40-10.</title>
        <authorList>
            <consortium name="US DOE Joint Genome Institute (JGI-PGF)"/>
            <person name="Copeland A."/>
            <person name="Lucas S."/>
            <person name="Lapidus A."/>
            <person name="Glavina del Rio T."/>
            <person name="Dalin E."/>
            <person name="Tice H."/>
            <person name="Bruce D."/>
            <person name="Goodwin L."/>
            <person name="Pitluck S."/>
            <person name="Larimer F."/>
            <person name="Land M.L."/>
            <person name="Hauser L."/>
            <person name="Tiedje J."/>
            <person name="Richardson P."/>
        </authorList>
    </citation>
    <scope>NUCLEOTIDE SEQUENCE [LARGE SCALE GENOMIC DNA]</scope>
    <source>
        <strain evidence="13 14">IOP40-10</strain>
    </source>
</reference>
<dbReference type="GO" id="GO:0034040">
    <property type="term" value="F:ATPase-coupled lipid transmembrane transporter activity"/>
    <property type="evidence" value="ECO:0007669"/>
    <property type="project" value="TreeGrafter"/>
</dbReference>
<dbReference type="Pfam" id="PF00005">
    <property type="entry name" value="ABC_tran"/>
    <property type="match status" value="1"/>
</dbReference>
<evidence type="ECO:0000256" key="9">
    <source>
        <dbReference type="SAM" id="MobiDB-lite"/>
    </source>
</evidence>
<feature type="transmembrane region" description="Helical" evidence="10">
    <location>
        <begin position="43"/>
        <end position="63"/>
    </location>
</feature>
<feature type="transmembrane region" description="Helical" evidence="10">
    <location>
        <begin position="142"/>
        <end position="161"/>
    </location>
</feature>
<dbReference type="PATRIC" id="fig|396596.7.peg.5797"/>
<evidence type="ECO:0000313" key="13">
    <source>
        <dbReference type="EMBL" id="EDT04459.1"/>
    </source>
</evidence>
<dbReference type="InterPro" id="IPR027417">
    <property type="entry name" value="P-loop_NTPase"/>
</dbReference>
<keyword evidence="5" id="KW-0547">Nucleotide-binding</keyword>
<feature type="domain" description="ABC transmembrane type-1" evidence="12">
    <location>
        <begin position="10"/>
        <end position="287"/>
    </location>
</feature>
<dbReference type="InterPro" id="IPR010128">
    <property type="entry name" value="ATPase_T1SS_PrtD-like"/>
</dbReference>
<dbReference type="PROSITE" id="PS50893">
    <property type="entry name" value="ABC_TRANSPORTER_2"/>
    <property type="match status" value="1"/>
</dbReference>
<dbReference type="GO" id="GO:0030256">
    <property type="term" value="C:type I protein secretion system complex"/>
    <property type="evidence" value="ECO:0007669"/>
    <property type="project" value="InterPro"/>
</dbReference>
<dbReference type="PANTHER" id="PTHR24221">
    <property type="entry name" value="ATP-BINDING CASSETTE SUB-FAMILY B"/>
    <property type="match status" value="1"/>
</dbReference>
<dbReference type="GO" id="GO:0140359">
    <property type="term" value="F:ABC-type transporter activity"/>
    <property type="evidence" value="ECO:0007669"/>
    <property type="project" value="InterPro"/>
</dbReference>
<evidence type="ECO:0000256" key="3">
    <source>
        <dbReference type="ARBA" id="ARBA00022519"/>
    </source>
</evidence>
<evidence type="ECO:0000256" key="10">
    <source>
        <dbReference type="SAM" id="Phobius"/>
    </source>
</evidence>
<dbReference type="SUPFAM" id="SSF52540">
    <property type="entry name" value="P-loop containing nucleoside triphosphate hydrolases"/>
    <property type="match status" value="1"/>
</dbReference>
<dbReference type="SMART" id="SM00382">
    <property type="entry name" value="AAA"/>
    <property type="match status" value="1"/>
</dbReference>
<proteinExistence type="predicted"/>
<keyword evidence="6" id="KW-0067">ATP-binding</keyword>
<dbReference type="AlphaFoldDB" id="B1FD83"/>
<dbReference type="InterPro" id="IPR017871">
    <property type="entry name" value="ABC_transporter-like_CS"/>
</dbReference>
<evidence type="ECO:0000256" key="5">
    <source>
        <dbReference type="ARBA" id="ARBA00022741"/>
    </source>
</evidence>
<keyword evidence="4 10" id="KW-0812">Transmembrane</keyword>
<feature type="transmembrane region" description="Helical" evidence="10">
    <location>
        <begin position="114"/>
        <end position="136"/>
    </location>
</feature>
<evidence type="ECO:0000256" key="2">
    <source>
        <dbReference type="ARBA" id="ARBA00022475"/>
    </source>
</evidence>
<evidence type="ECO:0000256" key="8">
    <source>
        <dbReference type="ARBA" id="ARBA00023136"/>
    </source>
</evidence>
<evidence type="ECO:0000259" key="12">
    <source>
        <dbReference type="PROSITE" id="PS50929"/>
    </source>
</evidence>
<dbReference type="GO" id="GO:0030253">
    <property type="term" value="P:protein secretion by the type I secretion system"/>
    <property type="evidence" value="ECO:0007669"/>
    <property type="project" value="InterPro"/>
</dbReference>
<dbReference type="PANTHER" id="PTHR24221:SF248">
    <property type="entry name" value="ABC TRANSPORTER TRANSMEMBRANE REGION"/>
    <property type="match status" value="1"/>
</dbReference>
<evidence type="ECO:0000313" key="14">
    <source>
        <dbReference type="Proteomes" id="UP000005463"/>
    </source>
</evidence>
<dbReference type="GO" id="GO:0005886">
    <property type="term" value="C:plasma membrane"/>
    <property type="evidence" value="ECO:0007669"/>
    <property type="project" value="UniProtKB-SubCell"/>
</dbReference>